<evidence type="ECO:0000256" key="1">
    <source>
        <dbReference type="SAM" id="SignalP"/>
    </source>
</evidence>
<dbReference type="AlphaFoldDB" id="A0A087UJ82"/>
<feature type="non-terminal residue" evidence="2">
    <location>
        <position position="131"/>
    </location>
</feature>
<feature type="signal peptide" evidence="1">
    <location>
        <begin position="1"/>
        <end position="25"/>
    </location>
</feature>
<evidence type="ECO:0000313" key="3">
    <source>
        <dbReference type="Proteomes" id="UP000054359"/>
    </source>
</evidence>
<dbReference type="OrthoDB" id="10283267at2759"/>
<keyword evidence="1" id="KW-0732">Signal</keyword>
<proteinExistence type="predicted"/>
<protein>
    <submittedName>
        <fullName evidence="2">Uncharacterized protein</fullName>
    </submittedName>
</protein>
<organism evidence="2 3">
    <name type="scientific">Stegodyphus mimosarum</name>
    <name type="common">African social velvet spider</name>
    <dbReference type="NCBI Taxonomy" id="407821"/>
    <lineage>
        <taxon>Eukaryota</taxon>
        <taxon>Metazoa</taxon>
        <taxon>Ecdysozoa</taxon>
        <taxon>Arthropoda</taxon>
        <taxon>Chelicerata</taxon>
        <taxon>Arachnida</taxon>
        <taxon>Araneae</taxon>
        <taxon>Araneomorphae</taxon>
        <taxon>Entelegynae</taxon>
        <taxon>Eresoidea</taxon>
        <taxon>Eresidae</taxon>
        <taxon>Stegodyphus</taxon>
    </lineage>
</organism>
<sequence>MARKMNLIFLLLVACIILMISPNLCQDESDREFYDCFMFQICDCDMLGEYEKCWSISPSSFQDHSRGTMADCSSLEPASSSMYDIGKALCSHDREEAYPCFKQVVEGMKQFERDLLKRFDVKTKQQIDRAK</sequence>
<evidence type="ECO:0000313" key="2">
    <source>
        <dbReference type="EMBL" id="KFM77421.1"/>
    </source>
</evidence>
<accession>A0A087UJ82</accession>
<dbReference type="PROSITE" id="PS51257">
    <property type="entry name" value="PROKAR_LIPOPROTEIN"/>
    <property type="match status" value="1"/>
</dbReference>
<feature type="chain" id="PRO_5001830575" evidence="1">
    <location>
        <begin position="26"/>
        <end position="131"/>
    </location>
</feature>
<gene>
    <name evidence="2" type="ORF">X975_12570</name>
</gene>
<reference evidence="2 3" key="1">
    <citation type="submission" date="2013-11" db="EMBL/GenBank/DDBJ databases">
        <title>Genome sequencing of Stegodyphus mimosarum.</title>
        <authorList>
            <person name="Bechsgaard J."/>
        </authorList>
    </citation>
    <scope>NUCLEOTIDE SEQUENCE [LARGE SCALE GENOMIC DNA]</scope>
</reference>
<name>A0A087UJ82_STEMI</name>
<dbReference type="Proteomes" id="UP000054359">
    <property type="component" value="Unassembled WGS sequence"/>
</dbReference>
<keyword evidence="3" id="KW-1185">Reference proteome</keyword>
<dbReference type="EMBL" id="KK120054">
    <property type="protein sequence ID" value="KFM77421.1"/>
    <property type="molecule type" value="Genomic_DNA"/>
</dbReference>